<dbReference type="PANTHER" id="PTHR43877">
    <property type="entry name" value="AMINOALKYLPHOSPHONATE N-ACETYLTRANSFERASE-RELATED-RELATED"/>
    <property type="match status" value="1"/>
</dbReference>
<name>A0A059DZ88_9PROT</name>
<organism evidence="4 5">
    <name type="scientific">Hyphomonas atlantica</name>
    <dbReference type="NCBI Taxonomy" id="1280948"/>
    <lineage>
        <taxon>Bacteria</taxon>
        <taxon>Pseudomonadati</taxon>
        <taxon>Pseudomonadota</taxon>
        <taxon>Alphaproteobacteria</taxon>
        <taxon>Hyphomonadales</taxon>
        <taxon>Hyphomonadaceae</taxon>
        <taxon>Hyphomonas</taxon>
    </lineage>
</organism>
<dbReference type="InterPro" id="IPR000182">
    <property type="entry name" value="GNAT_dom"/>
</dbReference>
<evidence type="ECO:0000259" key="3">
    <source>
        <dbReference type="PROSITE" id="PS51186"/>
    </source>
</evidence>
<dbReference type="STRING" id="1280948.HY36_17830"/>
<dbReference type="AlphaFoldDB" id="A0A059DZ88"/>
<gene>
    <name evidence="4" type="ORF">HY36_17830</name>
</gene>
<keyword evidence="5" id="KW-1185">Reference proteome</keyword>
<sequence>MRHNLLPIPGLCATSPNMPIRPYAPSDLPALYAINQASTPGVGHEDSAEGLKRWIDLSTCLVATDAGGAPLGFIALIEPGTLAYDSANLRWFEAWQAEQGCDLLYVDRIAISEAARGQGLGQRLYEAAFEIAKGRQWLGAEVNTDPDNPGSHKFHTHLGFARIGEKRYRPDYAVAYYARPV</sequence>
<dbReference type="SUPFAM" id="SSF55729">
    <property type="entry name" value="Acyl-CoA N-acyltransferases (Nat)"/>
    <property type="match status" value="1"/>
</dbReference>
<comment type="caution">
    <text evidence="4">The sequence shown here is derived from an EMBL/GenBank/DDBJ whole genome shotgun (WGS) entry which is preliminary data.</text>
</comment>
<dbReference type="InterPro" id="IPR016181">
    <property type="entry name" value="Acyl_CoA_acyltransferase"/>
</dbReference>
<proteinExistence type="predicted"/>
<dbReference type="Proteomes" id="UP000024547">
    <property type="component" value="Unassembled WGS sequence"/>
</dbReference>
<dbReference type="Gene3D" id="3.40.630.30">
    <property type="match status" value="1"/>
</dbReference>
<dbReference type="Pfam" id="PF00583">
    <property type="entry name" value="Acetyltransf_1"/>
    <property type="match status" value="1"/>
</dbReference>
<dbReference type="GO" id="GO:0016747">
    <property type="term" value="F:acyltransferase activity, transferring groups other than amino-acyl groups"/>
    <property type="evidence" value="ECO:0007669"/>
    <property type="project" value="InterPro"/>
</dbReference>
<dbReference type="PROSITE" id="PS51186">
    <property type="entry name" value="GNAT"/>
    <property type="match status" value="1"/>
</dbReference>
<reference evidence="4 5" key="1">
    <citation type="journal article" date="2014" name="Antonie Van Leeuwenhoek">
        <title>Hyphomonas beringensis sp. nov. and Hyphomonas chukchiensis sp. nov., isolated from surface seawater of the Bering Sea and Chukchi Sea.</title>
        <authorList>
            <person name="Li C."/>
            <person name="Lai Q."/>
            <person name="Li G."/>
            <person name="Dong C."/>
            <person name="Wang J."/>
            <person name="Liao Y."/>
            <person name="Shao Z."/>
        </authorList>
    </citation>
    <scope>NUCLEOTIDE SEQUENCE [LARGE SCALE GENOMIC DNA]</scope>
    <source>
        <strain evidence="4 5">22II1-22F38</strain>
    </source>
</reference>
<dbReference type="eggNOG" id="COG3818">
    <property type="taxonomic scope" value="Bacteria"/>
</dbReference>
<keyword evidence="1" id="KW-0808">Transferase</keyword>
<accession>A0A059DZ88</accession>
<evidence type="ECO:0000313" key="5">
    <source>
        <dbReference type="Proteomes" id="UP000024547"/>
    </source>
</evidence>
<dbReference type="EMBL" id="AWFH01000037">
    <property type="protein sequence ID" value="KCZ59614.1"/>
    <property type="molecule type" value="Genomic_DNA"/>
</dbReference>
<dbReference type="CDD" id="cd04301">
    <property type="entry name" value="NAT_SF"/>
    <property type="match status" value="1"/>
</dbReference>
<evidence type="ECO:0000256" key="1">
    <source>
        <dbReference type="ARBA" id="ARBA00022679"/>
    </source>
</evidence>
<evidence type="ECO:0000256" key="2">
    <source>
        <dbReference type="ARBA" id="ARBA00023315"/>
    </source>
</evidence>
<feature type="domain" description="N-acetyltransferase" evidence="3">
    <location>
        <begin position="18"/>
        <end position="181"/>
    </location>
</feature>
<evidence type="ECO:0000313" key="4">
    <source>
        <dbReference type="EMBL" id="KCZ59614.1"/>
    </source>
</evidence>
<dbReference type="InterPro" id="IPR050832">
    <property type="entry name" value="Bact_Acetyltransf"/>
</dbReference>
<keyword evidence="2" id="KW-0012">Acyltransferase</keyword>
<protein>
    <recommendedName>
        <fullName evidence="3">N-acetyltransferase domain-containing protein</fullName>
    </recommendedName>
</protein>
<dbReference type="PATRIC" id="fig|1280948.3.peg.2568"/>